<dbReference type="RefSeq" id="WP_179587851.1">
    <property type="nucleotide sequence ID" value="NZ_JACBYR010000001.1"/>
</dbReference>
<sequence length="96" mass="11144">MFEPRNSTVSDEDLLRLLESLTHNETSAFGPVVFDPRNPVHREAVNRGLAVARPWPLVLKHDSERQCLLVNVTTGWQWMRSHRPASHHHASMERRQ</sequence>
<accession>A0A7Y9IXS0</accession>
<dbReference type="EMBL" id="JACBYR010000001">
    <property type="protein sequence ID" value="NYE84124.1"/>
    <property type="molecule type" value="Genomic_DNA"/>
</dbReference>
<dbReference type="AlphaFoldDB" id="A0A7Y9IXS0"/>
<evidence type="ECO:0000313" key="2">
    <source>
        <dbReference type="Proteomes" id="UP000542125"/>
    </source>
</evidence>
<dbReference type="Proteomes" id="UP000542125">
    <property type="component" value="Unassembled WGS sequence"/>
</dbReference>
<organism evidence="1 2">
    <name type="scientific">Pigmentiphaga litoralis</name>
    <dbReference type="NCBI Taxonomy" id="516702"/>
    <lineage>
        <taxon>Bacteria</taxon>
        <taxon>Pseudomonadati</taxon>
        <taxon>Pseudomonadota</taxon>
        <taxon>Betaproteobacteria</taxon>
        <taxon>Burkholderiales</taxon>
        <taxon>Alcaligenaceae</taxon>
        <taxon>Pigmentiphaga</taxon>
    </lineage>
</organism>
<proteinExistence type="predicted"/>
<evidence type="ECO:0000313" key="1">
    <source>
        <dbReference type="EMBL" id="NYE84124.1"/>
    </source>
</evidence>
<name>A0A7Y9IXS0_9BURK</name>
<reference evidence="1 2" key="1">
    <citation type="submission" date="2020-07" db="EMBL/GenBank/DDBJ databases">
        <title>Genomic Encyclopedia of Type Strains, Phase IV (KMG-V): Genome sequencing to study the core and pangenomes of soil and plant-associated prokaryotes.</title>
        <authorList>
            <person name="Whitman W."/>
        </authorList>
    </citation>
    <scope>NUCLEOTIDE SEQUENCE [LARGE SCALE GENOMIC DNA]</scope>
    <source>
        <strain evidence="1 2">SAS40</strain>
    </source>
</reference>
<comment type="caution">
    <text evidence="1">The sequence shown here is derived from an EMBL/GenBank/DDBJ whole genome shotgun (WGS) entry which is preliminary data.</text>
</comment>
<gene>
    <name evidence="1" type="ORF">FHW18_003395</name>
</gene>
<protein>
    <submittedName>
        <fullName evidence="1">Uncharacterized protein</fullName>
    </submittedName>
</protein>
<keyword evidence="2" id="KW-1185">Reference proteome</keyword>